<evidence type="ECO:0000256" key="2">
    <source>
        <dbReference type="ARBA" id="ARBA00007800"/>
    </source>
</evidence>
<dbReference type="InterPro" id="IPR017926">
    <property type="entry name" value="GATASE"/>
</dbReference>
<dbReference type="Gene3D" id="3.50.30.20">
    <property type="entry name" value="Carbamoyl-phosphate synthase small subunit, N-terminal domain"/>
    <property type="match status" value="1"/>
</dbReference>
<dbReference type="GO" id="GO:0005524">
    <property type="term" value="F:ATP binding"/>
    <property type="evidence" value="ECO:0007669"/>
    <property type="project" value="UniProtKB-KW"/>
</dbReference>
<dbReference type="PANTHER" id="PTHR43418">
    <property type="entry name" value="MULTIFUNCTIONAL TRYPTOPHAN BIOSYNTHESIS PROTEIN-RELATED"/>
    <property type="match status" value="1"/>
</dbReference>
<dbReference type="Pfam" id="PF00988">
    <property type="entry name" value="CPSase_sm_chain"/>
    <property type="match status" value="1"/>
</dbReference>
<keyword evidence="5" id="KW-0547">Nucleotide-binding</keyword>
<comment type="catalytic activity">
    <reaction evidence="9">
        <text>hydrogencarbonate + L-glutamine + 2 ATP + H2O = carbamoyl phosphate + L-glutamate + 2 ADP + phosphate + 2 H(+)</text>
        <dbReference type="Rhea" id="RHEA:18633"/>
        <dbReference type="ChEBI" id="CHEBI:15377"/>
        <dbReference type="ChEBI" id="CHEBI:15378"/>
        <dbReference type="ChEBI" id="CHEBI:17544"/>
        <dbReference type="ChEBI" id="CHEBI:29985"/>
        <dbReference type="ChEBI" id="CHEBI:30616"/>
        <dbReference type="ChEBI" id="CHEBI:43474"/>
        <dbReference type="ChEBI" id="CHEBI:58228"/>
        <dbReference type="ChEBI" id="CHEBI:58359"/>
        <dbReference type="ChEBI" id="CHEBI:456216"/>
        <dbReference type="EC" id="6.3.5.5"/>
    </reaction>
</comment>
<evidence type="ECO:0000256" key="7">
    <source>
        <dbReference type="ARBA" id="ARBA00022962"/>
    </source>
</evidence>
<dbReference type="Proteomes" id="UP000602050">
    <property type="component" value="Unassembled WGS sequence"/>
</dbReference>
<gene>
    <name evidence="11" type="primary">carA</name>
    <name evidence="11" type="ORF">GCM10010978_24400</name>
</gene>
<evidence type="ECO:0000256" key="3">
    <source>
        <dbReference type="ARBA" id="ARBA00012738"/>
    </source>
</evidence>
<dbReference type="SUPFAM" id="SSF52317">
    <property type="entry name" value="Class I glutamine amidotransferase-like"/>
    <property type="match status" value="1"/>
</dbReference>
<evidence type="ECO:0000256" key="6">
    <source>
        <dbReference type="ARBA" id="ARBA00022840"/>
    </source>
</evidence>
<evidence type="ECO:0000256" key="1">
    <source>
        <dbReference type="ARBA" id="ARBA00005077"/>
    </source>
</evidence>
<name>A0A8J2TMS3_9BACI</name>
<sequence>MTKGYIVLETGDVFQGEWIGAEREAEGEVVFYTGMTGYQEILTDPSSAGHIVAFSYPIIGNYGIHPLYKKGEGIAAAAVLVSDLCDEPSHYGSIHSLEEELIRKNIPGLKQVDTRALTAVLRKHGSIKGKIVKEKETYAGPWKEIDTVSLIQSYSVSRIAEWGRGKYHLVIVDFGQKNFLLQYLAAKGYRVTVVPFHTSFASIKELKPDGVIIGTGPGNPSDLPFLLPTIKKIAEHYPVLGIGLGHQLIALVYGCKTEKMLLGHRGENYAVKNTETGKVLITSQNHGFTVMKDSIDSETFKVQFFNVNDGTPEGLLHQYLPVQTVQFHIYSEETAQVLDSYLQKVEAVRGIGYVHA</sequence>
<comment type="caution">
    <text evidence="11">The sequence shown here is derived from an EMBL/GenBank/DDBJ whole genome shotgun (WGS) entry which is preliminary data.</text>
</comment>
<dbReference type="RefSeq" id="WP_188392691.1">
    <property type="nucleotide sequence ID" value="NZ_BMEV01000050.1"/>
</dbReference>
<dbReference type="EC" id="6.3.5.5" evidence="3"/>
<dbReference type="InterPro" id="IPR050472">
    <property type="entry name" value="Anth_synth/Amidotransfase"/>
</dbReference>
<dbReference type="Gene3D" id="3.40.50.880">
    <property type="match status" value="1"/>
</dbReference>
<dbReference type="CDD" id="cd01744">
    <property type="entry name" value="GATase1_CPSase"/>
    <property type="match status" value="1"/>
</dbReference>
<organism evidence="11 12">
    <name type="scientific">Compostibacillus humi</name>
    <dbReference type="NCBI Taxonomy" id="1245525"/>
    <lineage>
        <taxon>Bacteria</taxon>
        <taxon>Bacillati</taxon>
        <taxon>Bacillota</taxon>
        <taxon>Bacilli</taxon>
        <taxon>Bacillales</taxon>
        <taxon>Bacillaceae</taxon>
        <taxon>Compostibacillus</taxon>
    </lineage>
</organism>
<dbReference type="NCBIfam" id="NF009475">
    <property type="entry name" value="PRK12838.1"/>
    <property type="match status" value="1"/>
</dbReference>
<evidence type="ECO:0000259" key="10">
    <source>
        <dbReference type="SMART" id="SM01097"/>
    </source>
</evidence>
<protein>
    <recommendedName>
        <fullName evidence="3">carbamoyl-phosphate synthase (glutamine-hydrolyzing)</fullName>
        <ecNumber evidence="3">6.3.5.5</ecNumber>
    </recommendedName>
    <alternativeName>
        <fullName evidence="8">Arginine-specific carbamoyl phosphate synthetase, glutamine chain</fullName>
    </alternativeName>
</protein>
<dbReference type="NCBIfam" id="TIGR01368">
    <property type="entry name" value="CPSaseIIsmall"/>
    <property type="match status" value="1"/>
</dbReference>
<dbReference type="InterPro" id="IPR036480">
    <property type="entry name" value="CarbP_synth_ssu_N_sf"/>
</dbReference>
<reference evidence="11" key="1">
    <citation type="journal article" date="2014" name="Int. J. Syst. Evol. Microbiol.">
        <title>Complete genome sequence of Corynebacterium casei LMG S-19264T (=DSM 44701T), isolated from a smear-ripened cheese.</title>
        <authorList>
            <consortium name="US DOE Joint Genome Institute (JGI-PGF)"/>
            <person name="Walter F."/>
            <person name="Albersmeier A."/>
            <person name="Kalinowski J."/>
            <person name="Ruckert C."/>
        </authorList>
    </citation>
    <scope>NUCLEOTIDE SEQUENCE</scope>
    <source>
        <strain evidence="11">CGMCC 1.12360</strain>
    </source>
</reference>
<dbReference type="PANTHER" id="PTHR43418:SF7">
    <property type="entry name" value="CARBAMOYL-PHOSPHATE SYNTHASE SMALL CHAIN"/>
    <property type="match status" value="1"/>
</dbReference>
<dbReference type="GO" id="GO:0004088">
    <property type="term" value="F:carbamoyl-phosphate synthase (glutamine-hydrolyzing) activity"/>
    <property type="evidence" value="ECO:0007669"/>
    <property type="project" value="UniProtKB-EC"/>
</dbReference>
<comment type="similarity">
    <text evidence="2">Belongs to the CarA family.</text>
</comment>
<keyword evidence="6" id="KW-0067">ATP-binding</keyword>
<dbReference type="SUPFAM" id="SSF52021">
    <property type="entry name" value="Carbamoyl phosphate synthetase, small subunit N-terminal domain"/>
    <property type="match status" value="1"/>
</dbReference>
<proteinExistence type="inferred from homology"/>
<keyword evidence="7" id="KW-0315">Glutamine amidotransferase</keyword>
<evidence type="ECO:0000256" key="9">
    <source>
        <dbReference type="ARBA" id="ARBA00048816"/>
    </source>
</evidence>
<dbReference type="Pfam" id="PF00117">
    <property type="entry name" value="GATase"/>
    <property type="match status" value="1"/>
</dbReference>
<dbReference type="SMART" id="SM01097">
    <property type="entry name" value="CPSase_sm_chain"/>
    <property type="match status" value="1"/>
</dbReference>
<feature type="domain" description="Carbamoyl-phosphate synthase small subunit N-terminal" evidence="10">
    <location>
        <begin position="2"/>
        <end position="132"/>
    </location>
</feature>
<dbReference type="EMBL" id="BMEV01000050">
    <property type="protein sequence ID" value="GFZ82846.1"/>
    <property type="molecule type" value="Genomic_DNA"/>
</dbReference>
<dbReference type="AlphaFoldDB" id="A0A8J2TMS3"/>
<evidence type="ECO:0000256" key="5">
    <source>
        <dbReference type="ARBA" id="ARBA00022741"/>
    </source>
</evidence>
<dbReference type="InterPro" id="IPR035686">
    <property type="entry name" value="CPSase_GATase1"/>
</dbReference>
<dbReference type="GO" id="GO:0006541">
    <property type="term" value="P:glutamine metabolic process"/>
    <property type="evidence" value="ECO:0007669"/>
    <property type="project" value="InterPro"/>
</dbReference>
<reference evidence="11" key="2">
    <citation type="submission" date="2020-09" db="EMBL/GenBank/DDBJ databases">
        <authorList>
            <person name="Sun Q."/>
            <person name="Zhou Y."/>
        </authorList>
    </citation>
    <scope>NUCLEOTIDE SEQUENCE</scope>
    <source>
        <strain evidence="11">CGMCC 1.12360</strain>
    </source>
</reference>
<dbReference type="InterPro" id="IPR002474">
    <property type="entry name" value="CarbamoylP_synth_ssu_N"/>
</dbReference>
<dbReference type="PRINTS" id="PR00099">
    <property type="entry name" value="CPSGATASE"/>
</dbReference>
<keyword evidence="12" id="KW-1185">Reference proteome</keyword>
<evidence type="ECO:0000256" key="8">
    <source>
        <dbReference type="ARBA" id="ARBA00044340"/>
    </source>
</evidence>
<evidence type="ECO:0000256" key="4">
    <source>
        <dbReference type="ARBA" id="ARBA00022598"/>
    </source>
</evidence>
<dbReference type="PROSITE" id="PS51273">
    <property type="entry name" value="GATASE_TYPE_1"/>
    <property type="match status" value="1"/>
</dbReference>
<comment type="pathway">
    <text evidence="1">Amino-acid biosynthesis; L-arginine biosynthesis; carbamoyl phosphate from bicarbonate: step 1/1.</text>
</comment>
<dbReference type="GO" id="GO:0006207">
    <property type="term" value="P:'de novo' pyrimidine nucleobase biosynthetic process"/>
    <property type="evidence" value="ECO:0007669"/>
    <property type="project" value="InterPro"/>
</dbReference>
<keyword evidence="4" id="KW-0436">Ligase</keyword>
<evidence type="ECO:0000313" key="12">
    <source>
        <dbReference type="Proteomes" id="UP000602050"/>
    </source>
</evidence>
<evidence type="ECO:0000313" key="11">
    <source>
        <dbReference type="EMBL" id="GFZ82846.1"/>
    </source>
</evidence>
<dbReference type="InterPro" id="IPR006274">
    <property type="entry name" value="CarbamoylP_synth_ssu"/>
</dbReference>
<dbReference type="InterPro" id="IPR029062">
    <property type="entry name" value="Class_I_gatase-like"/>
</dbReference>
<accession>A0A8J2TMS3</accession>